<name>A0ABM8VY19_GIGMA</name>
<organism evidence="2 3">
    <name type="scientific">Gigaspora margarita</name>
    <dbReference type="NCBI Taxonomy" id="4874"/>
    <lineage>
        <taxon>Eukaryota</taxon>
        <taxon>Fungi</taxon>
        <taxon>Fungi incertae sedis</taxon>
        <taxon>Mucoromycota</taxon>
        <taxon>Glomeromycotina</taxon>
        <taxon>Glomeromycetes</taxon>
        <taxon>Diversisporales</taxon>
        <taxon>Gigasporaceae</taxon>
        <taxon>Gigaspora</taxon>
    </lineage>
</organism>
<proteinExistence type="predicted"/>
<evidence type="ECO:0000313" key="2">
    <source>
        <dbReference type="EMBL" id="CAG8475478.1"/>
    </source>
</evidence>
<comment type="caution">
    <text evidence="2">The sequence shown here is derived from an EMBL/GenBank/DDBJ whole genome shotgun (WGS) entry which is preliminary data.</text>
</comment>
<evidence type="ECO:0000313" key="3">
    <source>
        <dbReference type="Proteomes" id="UP000789901"/>
    </source>
</evidence>
<accession>A0ABM8VY19</accession>
<dbReference type="EMBL" id="CAJVQB010000216">
    <property type="protein sequence ID" value="CAG8475478.1"/>
    <property type="molecule type" value="Genomic_DNA"/>
</dbReference>
<gene>
    <name evidence="2" type="ORF">GMARGA_LOCUS981</name>
</gene>
<keyword evidence="3" id="KW-1185">Reference proteome</keyword>
<protein>
    <submittedName>
        <fullName evidence="2">6889_t:CDS:1</fullName>
    </submittedName>
</protein>
<feature type="compositionally biased region" description="Basic and acidic residues" evidence="1">
    <location>
        <begin position="446"/>
        <end position="457"/>
    </location>
</feature>
<feature type="region of interest" description="Disordered" evidence="1">
    <location>
        <begin position="434"/>
        <end position="457"/>
    </location>
</feature>
<evidence type="ECO:0000256" key="1">
    <source>
        <dbReference type="SAM" id="MobiDB-lite"/>
    </source>
</evidence>
<dbReference type="Proteomes" id="UP000789901">
    <property type="component" value="Unassembled WGS sequence"/>
</dbReference>
<sequence>MSNKQFLGRGLIINAQGIQLSDVVSYSEIQPSDVELCSEQRKNDIKKNTSFHAKLIFSKTKKKSFLLKNYIDLPEDALEHVSQKFGIDEALLIDKSPRNVLFLIIHCSKVERTIDKETVKSIGELICKVKEALKHCDPYHELMDVFNNYGHFLPKKMICGHKLLKMTCLTADISLSEPIEKNWTTLEDFSESKFGDVLDQWENYISISGPSYLDKLKEWIKNCINDNNFGSVICCKELYPLYEIFDLPLHQEIESVLGISDQIESEKVLATGKVLIKNSKNSHYSYSVKFPVPFKSNDYQVFGKFMRGEELIDDVIVKFDFMRTYGFLIFVENEENLENYMFTDVSLQLQIVWILIGIPAKVGYFCENTRKIEILKSGLTKFASELNVSDYSVELEVPKNLSRNSVIVTSFKCPPSNYEPNFIAKLHSSSSTTDKYEDADIDSDEPEHKESSDCEKKLSERTKVIESEYSIQWYILRCPNEIDSPKMIYLNKIGQELGNQLSKIGQKKLENRLDKYFLTDISKIDIEDADLHIVVINALKNVLKICVHYGMNKDGSDESNKFVNKHVDFIGRIKKHRRPNDYIINIVNKYYKEIKDLDIYEDKPLLKQIIDNVNVLFEEITIQDKIRNYINHLDNELYNLHNLCNTLSSLLKYTSGFPKLITDIENYQRPNEIFENIDEVDDEIIEDSLKYKPGIWNVLEN</sequence>
<reference evidence="2 3" key="1">
    <citation type="submission" date="2021-06" db="EMBL/GenBank/DDBJ databases">
        <authorList>
            <person name="Kallberg Y."/>
            <person name="Tangrot J."/>
            <person name="Rosling A."/>
        </authorList>
    </citation>
    <scope>NUCLEOTIDE SEQUENCE [LARGE SCALE GENOMIC DNA]</scope>
    <source>
        <strain evidence="2 3">120-4 pot B 10/14</strain>
    </source>
</reference>